<protein>
    <submittedName>
        <fullName evidence="3">DUF1624 domain-containing protein</fullName>
    </submittedName>
</protein>
<feature type="transmembrane region" description="Helical" evidence="1">
    <location>
        <begin position="358"/>
        <end position="378"/>
    </location>
</feature>
<dbReference type="Proteomes" id="UP000321479">
    <property type="component" value="Chromosome"/>
</dbReference>
<dbReference type="OrthoDB" id="508112at2"/>
<accession>A0A5B8UX37</accession>
<keyword evidence="4" id="KW-1185">Reference proteome</keyword>
<feature type="transmembrane region" description="Helical" evidence="1">
    <location>
        <begin position="195"/>
        <end position="217"/>
    </location>
</feature>
<evidence type="ECO:0000256" key="1">
    <source>
        <dbReference type="SAM" id="Phobius"/>
    </source>
</evidence>
<feature type="transmembrane region" description="Helical" evidence="1">
    <location>
        <begin position="52"/>
        <end position="74"/>
    </location>
</feature>
<organism evidence="3 4">
    <name type="scientific">Mucilaginibacter ginsenosidivorans</name>
    <dbReference type="NCBI Taxonomy" id="398053"/>
    <lineage>
        <taxon>Bacteria</taxon>
        <taxon>Pseudomonadati</taxon>
        <taxon>Bacteroidota</taxon>
        <taxon>Sphingobacteriia</taxon>
        <taxon>Sphingobacteriales</taxon>
        <taxon>Sphingobacteriaceae</taxon>
        <taxon>Mucilaginibacter</taxon>
    </lineage>
</organism>
<dbReference type="InterPro" id="IPR012429">
    <property type="entry name" value="HGSNAT_cat"/>
</dbReference>
<feature type="transmembrane region" description="Helical" evidence="1">
    <location>
        <begin position="12"/>
        <end position="32"/>
    </location>
</feature>
<feature type="transmembrane region" description="Helical" evidence="1">
    <location>
        <begin position="144"/>
        <end position="164"/>
    </location>
</feature>
<dbReference type="KEGG" id="mgin:FRZ54_11860"/>
<dbReference type="EMBL" id="CP042436">
    <property type="protein sequence ID" value="QEC63245.1"/>
    <property type="molecule type" value="Genomic_DNA"/>
</dbReference>
<feature type="domain" description="Heparan-alpha-glucosaminide N-acetyltransferase catalytic" evidence="2">
    <location>
        <begin position="12"/>
        <end position="244"/>
    </location>
</feature>
<feature type="transmembrane region" description="Helical" evidence="1">
    <location>
        <begin position="118"/>
        <end position="137"/>
    </location>
</feature>
<dbReference type="Pfam" id="PF07786">
    <property type="entry name" value="HGSNAT_cat"/>
    <property type="match status" value="1"/>
</dbReference>
<name>A0A5B8UX37_9SPHI</name>
<dbReference type="PANTHER" id="PTHR40407:SF1">
    <property type="entry name" value="HEPARAN-ALPHA-GLUCOSAMINIDE N-ACETYLTRANSFERASE CATALYTIC DOMAIN-CONTAINING PROTEIN"/>
    <property type="match status" value="1"/>
</dbReference>
<evidence type="ECO:0000313" key="4">
    <source>
        <dbReference type="Proteomes" id="UP000321479"/>
    </source>
</evidence>
<evidence type="ECO:0000313" key="3">
    <source>
        <dbReference type="EMBL" id="QEC63245.1"/>
    </source>
</evidence>
<feature type="transmembrane region" description="Helical" evidence="1">
    <location>
        <begin position="303"/>
        <end position="324"/>
    </location>
</feature>
<sequence>MTALTVPGSKQRIASIDILRGLVMVIMALDHVRDFFHYGHPAPMNLATTTPILFFTRWITHFCAPTFVFLSGISAYQAGTRRSKNEFRAFLIKRGLWLIIVELLLITLSITADVGYHVFVLEVIWVIACGMILLGLMAGLSSKVIGITGAILIAGHNLLDPQFFNAEVVNNGLLGNLFLTAKGNMHFFAPSRGFLVAYAILPWAGIMMLGYGIGALYRSGYNAVKRRKTLFYLGLAALITFVSLRFINIYGDPRPWLPQSKPVYNILSFLNITKQPPSLLFACITVGTALIFLSFAENIKTRFAAILTTYGSVPLFYFVCHLYILRLGTIMMYFATGHSAKQIDDPNSFPLLFQPVDMGINLGWVYMAWAILVCALYFPCRLYSRYKRTHDQWWLSYL</sequence>
<keyword evidence="1" id="KW-0812">Transmembrane</keyword>
<feature type="transmembrane region" description="Helical" evidence="1">
    <location>
        <begin position="278"/>
        <end position="296"/>
    </location>
</feature>
<dbReference type="RefSeq" id="WP_147031821.1">
    <property type="nucleotide sequence ID" value="NZ_CP042436.1"/>
</dbReference>
<gene>
    <name evidence="3" type="ORF">FRZ54_11860</name>
</gene>
<dbReference type="PANTHER" id="PTHR40407">
    <property type="entry name" value="MEMBRANE PROTEIN-LIKE PROTEIN"/>
    <property type="match status" value="1"/>
</dbReference>
<dbReference type="AlphaFoldDB" id="A0A5B8UX37"/>
<feature type="transmembrane region" description="Helical" evidence="1">
    <location>
        <begin position="95"/>
        <end position="112"/>
    </location>
</feature>
<keyword evidence="1" id="KW-1133">Transmembrane helix</keyword>
<feature type="transmembrane region" description="Helical" evidence="1">
    <location>
        <begin position="229"/>
        <end position="250"/>
    </location>
</feature>
<keyword evidence="1" id="KW-0472">Membrane</keyword>
<evidence type="ECO:0000259" key="2">
    <source>
        <dbReference type="Pfam" id="PF07786"/>
    </source>
</evidence>
<reference evidence="3 4" key="1">
    <citation type="journal article" date="2017" name="Curr. Microbiol.">
        <title>Mucilaginibacter ginsenosidivorans sp. nov., Isolated from Soil of Ginseng Field.</title>
        <authorList>
            <person name="Kim M.M."/>
            <person name="Siddiqi M.Z."/>
            <person name="Im W.T."/>
        </authorList>
    </citation>
    <scope>NUCLEOTIDE SEQUENCE [LARGE SCALE GENOMIC DNA]</scope>
    <source>
        <strain evidence="3 4">Gsoil 3017</strain>
    </source>
</reference>
<proteinExistence type="predicted"/>